<keyword evidence="3 6" id="KW-0732">Signal</keyword>
<keyword evidence="5" id="KW-0472">Membrane</keyword>
<evidence type="ECO:0000256" key="6">
    <source>
        <dbReference type="SAM" id="SignalP"/>
    </source>
</evidence>
<feature type="domain" description="Gram-positive pilin subunit D1 N-terminal" evidence="8">
    <location>
        <begin position="42"/>
        <end position="182"/>
    </location>
</feature>
<feature type="domain" description="SpaA-like prealbumin fold" evidence="9">
    <location>
        <begin position="325"/>
        <end position="405"/>
    </location>
</feature>
<accession>A0ABX7Y9I3</accession>
<dbReference type="SUPFAM" id="SSF49478">
    <property type="entry name" value="Cna protein B-type domain"/>
    <property type="match status" value="1"/>
</dbReference>
<evidence type="ECO:0000259" key="8">
    <source>
        <dbReference type="Pfam" id="PF16555"/>
    </source>
</evidence>
<evidence type="ECO:0000313" key="11">
    <source>
        <dbReference type="Proteomes" id="UP000678513"/>
    </source>
</evidence>
<dbReference type="InterPro" id="IPR041033">
    <property type="entry name" value="SpaA_PFL_dom_1"/>
</dbReference>
<keyword evidence="1" id="KW-0134">Cell wall</keyword>
<keyword evidence="2" id="KW-0964">Secreted</keyword>
<dbReference type="RefSeq" id="WP_212327261.1">
    <property type="nucleotide sequence ID" value="NZ_AP024463.1"/>
</dbReference>
<dbReference type="EMBL" id="CP072384">
    <property type="protein sequence ID" value="QUC09525.1"/>
    <property type="molecule type" value="Genomic_DNA"/>
</dbReference>
<feature type="transmembrane region" description="Helical" evidence="5">
    <location>
        <begin position="442"/>
        <end position="462"/>
    </location>
</feature>
<sequence length="471" mass="48818">MTTRERPGRRLLALAAALAVGLLGVAAPARADSANIDPARRANLTLHKCVQPDTPGEAADGKEQPGANCTPIDGVEFTLYKVDDIDLTTPQGWETAKNLTAPESGTMVGGHTSSQISAVTTTSGGIAGWQGLDLGLYLVAETSTGAPDTKVVLGSRPFLVTLPYYTTDNTWNYDVHVYPKNSVAGIEKTVDDTIAQAGYGGNDVRWTVTTDIPHSGQGTEINSYVITDSLPAGLTLDNTQLRLALDTGEGLTEGSDYTCSGALTCSFLGDGITKLRANGGRKVVMTLITDVSDIGQADQGVFTNTATVEINGTASAEKTASTTWGQLTVYKYDGANEGFLAGAKFKLCTSEDCPAQDVALDEMATGADGKILFPIVRPGTYYLVETEAPAGYIAAAPQQVTVTAGLTEVPAAVTSTGKNYIPVANTKQTVPQLPLTGGTGQVALAAGGIGLLAIGAVVMLLGRAAARRKQV</sequence>
<dbReference type="InterPro" id="IPR032364">
    <property type="entry name" value="GramPos_pilinD1_N"/>
</dbReference>
<dbReference type="Proteomes" id="UP000678513">
    <property type="component" value="Chromosome"/>
</dbReference>
<dbReference type="Pfam" id="PF00746">
    <property type="entry name" value="Gram_pos_anchor"/>
    <property type="match status" value="1"/>
</dbReference>
<evidence type="ECO:0000256" key="2">
    <source>
        <dbReference type="ARBA" id="ARBA00022525"/>
    </source>
</evidence>
<dbReference type="NCBIfam" id="TIGR04226">
    <property type="entry name" value="RrgB_K2N_iso_D2"/>
    <property type="match status" value="1"/>
</dbReference>
<keyword evidence="5" id="KW-1133">Transmembrane helix</keyword>
<proteinExistence type="predicted"/>
<feature type="domain" description="Gram-positive cocci surface proteins LPxTG" evidence="7">
    <location>
        <begin position="426"/>
        <end position="466"/>
    </location>
</feature>
<dbReference type="Gene3D" id="2.60.40.10">
    <property type="entry name" value="Immunoglobulins"/>
    <property type="match status" value="2"/>
</dbReference>
<dbReference type="Pfam" id="PF16555">
    <property type="entry name" value="GramPos_pilinD1"/>
    <property type="match status" value="1"/>
</dbReference>
<feature type="chain" id="PRO_5046208940" evidence="6">
    <location>
        <begin position="32"/>
        <end position="471"/>
    </location>
</feature>
<evidence type="ECO:0000256" key="4">
    <source>
        <dbReference type="ARBA" id="ARBA00023088"/>
    </source>
</evidence>
<evidence type="ECO:0000256" key="3">
    <source>
        <dbReference type="ARBA" id="ARBA00022729"/>
    </source>
</evidence>
<keyword evidence="5" id="KW-0812">Transmembrane</keyword>
<dbReference type="Gene3D" id="2.60.40.740">
    <property type="match status" value="1"/>
</dbReference>
<dbReference type="InterPro" id="IPR019931">
    <property type="entry name" value="LPXTG_anchor"/>
</dbReference>
<feature type="signal peptide" evidence="6">
    <location>
        <begin position="1"/>
        <end position="31"/>
    </location>
</feature>
<dbReference type="InterPro" id="IPR026466">
    <property type="entry name" value="Fim_isopep_form_D2_dom"/>
</dbReference>
<evidence type="ECO:0000256" key="5">
    <source>
        <dbReference type="SAM" id="Phobius"/>
    </source>
</evidence>
<keyword evidence="4" id="KW-0572">Peptidoglycan-anchor</keyword>
<evidence type="ECO:0000313" key="10">
    <source>
        <dbReference type="EMBL" id="QUC09525.1"/>
    </source>
</evidence>
<dbReference type="NCBIfam" id="NF033902">
    <property type="entry name" value="iso_D2_wall_anc"/>
    <property type="match status" value="1"/>
</dbReference>
<gene>
    <name evidence="10" type="ORF">J5A65_07405</name>
</gene>
<protein>
    <submittedName>
        <fullName evidence="10">SpaH/EbpB family LPXTG-anchored major pilin</fullName>
    </submittedName>
</protein>
<dbReference type="InterPro" id="IPR048052">
    <property type="entry name" value="FM1-like"/>
</dbReference>
<dbReference type="Pfam" id="PF17802">
    <property type="entry name" value="SpaA"/>
    <property type="match status" value="1"/>
</dbReference>
<evidence type="ECO:0000259" key="9">
    <source>
        <dbReference type="Pfam" id="PF17802"/>
    </source>
</evidence>
<evidence type="ECO:0000259" key="7">
    <source>
        <dbReference type="Pfam" id="PF00746"/>
    </source>
</evidence>
<dbReference type="InterPro" id="IPR013783">
    <property type="entry name" value="Ig-like_fold"/>
</dbReference>
<keyword evidence="11" id="KW-1185">Reference proteome</keyword>
<reference evidence="10 11" key="1">
    <citation type="submission" date="2021-03" db="EMBL/GenBank/DDBJ databases">
        <title>Human Oral Microbial Genomes.</title>
        <authorList>
            <person name="Johnston C.D."/>
            <person name="Chen T."/>
            <person name="Dewhirst F.E."/>
        </authorList>
    </citation>
    <scope>NUCLEOTIDE SEQUENCE [LARGE SCALE GENOMIC DNA]</scope>
    <source>
        <strain evidence="10 11">DSMZ 100122</strain>
    </source>
</reference>
<evidence type="ECO:0000256" key="1">
    <source>
        <dbReference type="ARBA" id="ARBA00022512"/>
    </source>
</evidence>
<name>A0ABX7Y9I3_9ACTN</name>
<organism evidence="10 11">
    <name type="scientific">Arachnia rubra</name>
    <dbReference type="NCBI Taxonomy" id="1547448"/>
    <lineage>
        <taxon>Bacteria</taxon>
        <taxon>Bacillati</taxon>
        <taxon>Actinomycetota</taxon>
        <taxon>Actinomycetes</taxon>
        <taxon>Propionibacteriales</taxon>
        <taxon>Propionibacteriaceae</taxon>
        <taxon>Arachnia</taxon>
    </lineage>
</organism>